<feature type="compositionally biased region" description="Acidic residues" evidence="9">
    <location>
        <begin position="1976"/>
        <end position="1989"/>
    </location>
</feature>
<sequence>MIRIAALNAAATLADESQDPLKSNKSQTKEAQEAEAFALYHKALDLQKHDKFEESSKAYHELLKTPLLKEAMPSDDQRVGLKHPGLMLKYSTFKNLASMAAFRDDLETAMEFYLEAVMLDSTDVNMWYKIGQVAVRLVRIPLARHAFEEGLHCNADHWPCLDNLITILYTLSDYTCCLYFIAKALEKDHCYTKGLVLKERIFEEQPCLKRDTMQMFMKCDMSIHYVEVEEEERKSIVEEALEIRRRRQALSHCEPKPDLVLIQPIRCLSWKHVGESFLAMYRHQTTCEPPRPSLGRRIDLSEYSDSNFLQNLPQPSSPVSMGQTTVLSSSPTTTMDVALTDKVKKAPKRKRVIEDSGETAKRRSARVRNTKLCCGCVFTIHYVAFSVISTKCVFCSVEQQDVHNFLLNNMTNGGILDLMMRYLKAVGHKFMKEWPRGLTAVVLEVYQTWRKHSSGLPNPLLRDCSNQHIREMLAMSLACMELQLEQWLHKKGKTAFPRRSSTGPGSDTADSEFPGQHFQGDLLLLALGSSQRDLFEEDWLDVMVRVYWLKARFLALQGEMELALESYDVCIGLLQSKPKSPEGKHYTINLPNLHVDAAISVEEIDKRLKSLERCQSLEEIQRLFESADFESVVRLLQPTLNYGSRSKPLEFVSSAPERPAQLMLLQNSLLKLQDFQQCLECSELALNEALQQLNSASSSPPSKEEWVSTIGMLLDGIEVCFTKDPELLSNVPHFSSMARLANNLIQLIDLSMTISDDPKEPYFFSVLPWIILYRVIKHEEAAFDCMLRQHMSVGDDEDTPMLPSSLMLLNTAHEYLGRRSLCCSSDGALLKFFVQVLEKEFTASSSNDSHPYKEELEMALEQCFFCLYAYPSKKSKARYLEEHSSPQVELLWSDALFMFQYFKPKSLPEFDSYKTSTVSAELANLLRRFVGIAPSSDTPILTMEEVAAYIEGMTEKAPCLPEGSAPAPLIINEIYYLLADYHFKNKEQSKAIKFYMHDICVCPNRFDSWAGMALARASRIQDKLNSNELKSDVPIWKHSQAVLNCFKRALEIDSSNLSLWIEYGTISYALHSFASRQLKQWRNELPPEVVKQMEERRDSMLETAFQCFQGASRCEGDSDEEEWLIHYMLGKIAEKRKQSPVEYLQLYKKAAHYLHEEAARYPRKIHYHNPPDLAMEALELHFRLSATILKLLEGAEPDLEHELLFNLLVEAATGPFARGEEKSMPSMPRSHEKEKPPSMMDEDFNCSSVCIGNVLSSSLPSAATPGLTSPPYVATPFDHDYAKRKTLRRQQWQQQRQDSEVVMLSDSNSTQDAFTDPTSSQDSSHKPASGKVILNLNLTSASRGEPPVIQTEEKVIQEVVEAAVVILPEASAPKVSADPGPHPVPVPATPPKQASSQQAAPQTPASEGKRKPEPPTEVIEVPKALPAEHADQRRMLVEMCVRALFLCLSRFPQHYKSLYRLAFFYTNSKTHQNLQWARDVLLGSSVPWQQLKHMPAQGLFCERNKTNLFNGIWRIPVDEIDRPGSFASHMNRSIVLLLEVLSQLKDHDTLLKVSFMLQRTPDQGKKYLRDVDRQVLAKRAFFLTVKVLEDNLNSLTGVRKFCSLSGMTTTDTSSRPSSEDSKHALPKKPGLTEGPCVTDTGPKGASQAQLIPPPPTTDKGNKNSRTPELSLEELSISSRQQQPQASAPKVTVAASTTDQGLLRRPNRKRKLLEDVESGKTLLLDAYRVWQQGQKVMTYDLGRIEKIMSETYMLIKQVDEDVALDQAVKFCQIQLATSAQRQSAGDAPTTPKYTKEHRDIFFPASLPTPVLLSHSTCHPLSSQDSQAKVVYEPLSKLSRPQASSFHDQPQHRRAKNSCALKLFKYLEMSFSFPLSDQQQYASNEQSKLPDPSRIRSRVPPNMPKLFIPSTVTKFPPEITVTPPTPTLLSPKGSISEETKQRLKNVILSSQSAATVKKDTLSQPALEVQETSSQESSLESESDEEDDYMDI</sequence>
<dbReference type="InterPro" id="IPR019734">
    <property type="entry name" value="TPR_rpt"/>
</dbReference>
<feature type="region of interest" description="Disordered" evidence="9">
    <location>
        <begin position="1876"/>
        <end position="1900"/>
    </location>
</feature>
<evidence type="ECO:0000256" key="6">
    <source>
        <dbReference type="ARBA" id="ARBA00023242"/>
    </source>
</evidence>
<proteinExistence type="predicted"/>
<evidence type="ECO:0000256" key="5">
    <source>
        <dbReference type="ARBA" id="ARBA00022853"/>
    </source>
</evidence>
<evidence type="ECO:0000256" key="7">
    <source>
        <dbReference type="ARBA" id="ARBA00071005"/>
    </source>
</evidence>
<evidence type="ECO:0000256" key="4">
    <source>
        <dbReference type="ARBA" id="ARBA00022803"/>
    </source>
</evidence>
<accession>A0A4W6F630</accession>
<keyword evidence="4" id="KW-0802">TPR repeat</keyword>
<feature type="region of interest" description="Disordered" evidence="9">
    <location>
        <begin position="1952"/>
        <end position="1989"/>
    </location>
</feature>
<feature type="compositionally biased region" description="Polar residues" evidence="9">
    <location>
        <begin position="1305"/>
        <end position="1322"/>
    </location>
</feature>
<organism evidence="11 12">
    <name type="scientific">Lates calcarifer</name>
    <name type="common">Barramundi</name>
    <name type="synonym">Holocentrus calcarifer</name>
    <dbReference type="NCBI Taxonomy" id="8187"/>
    <lineage>
        <taxon>Eukaryota</taxon>
        <taxon>Metazoa</taxon>
        <taxon>Chordata</taxon>
        <taxon>Craniata</taxon>
        <taxon>Vertebrata</taxon>
        <taxon>Euteleostomi</taxon>
        <taxon>Actinopterygii</taxon>
        <taxon>Neopterygii</taxon>
        <taxon>Teleostei</taxon>
        <taxon>Neoteleostei</taxon>
        <taxon>Acanthomorphata</taxon>
        <taxon>Carangaria</taxon>
        <taxon>Carangaria incertae sedis</taxon>
        <taxon>Centropomidae</taxon>
        <taxon>Lates</taxon>
    </lineage>
</organism>
<keyword evidence="12" id="KW-1185">Reference proteome</keyword>
<feature type="compositionally biased region" description="Basic and acidic residues" evidence="9">
    <location>
        <begin position="1218"/>
        <end position="1236"/>
    </location>
</feature>
<evidence type="ECO:0000256" key="9">
    <source>
        <dbReference type="SAM" id="MobiDB-lite"/>
    </source>
</evidence>
<keyword evidence="6" id="KW-0539">Nucleus</keyword>
<feature type="region of interest" description="Disordered" evidence="9">
    <location>
        <begin position="1218"/>
        <end position="1241"/>
    </location>
</feature>
<feature type="compositionally biased region" description="Pro residues" evidence="9">
    <location>
        <begin position="1380"/>
        <end position="1390"/>
    </location>
</feature>
<reference evidence="12" key="1">
    <citation type="submission" date="2015-09" db="EMBL/GenBank/DDBJ databases">
        <authorList>
            <person name="Sai Rama Sridatta P."/>
        </authorList>
    </citation>
    <scope>NUCLEOTIDE SEQUENCE [LARGE SCALE GENOMIC DNA]</scope>
</reference>
<dbReference type="CDD" id="cd13839">
    <property type="entry name" value="MEF2_binding"/>
    <property type="match status" value="1"/>
</dbReference>
<feature type="region of interest" description="Disordered" evidence="9">
    <location>
        <begin position="1605"/>
        <end position="1705"/>
    </location>
</feature>
<dbReference type="InterPro" id="IPR011990">
    <property type="entry name" value="TPR-like_helical_dom_sf"/>
</dbReference>
<gene>
    <name evidence="11" type="primary">CABIN1</name>
</gene>
<dbReference type="GO" id="GO:0006325">
    <property type="term" value="P:chromatin organization"/>
    <property type="evidence" value="ECO:0007669"/>
    <property type="project" value="UniProtKB-KW"/>
</dbReference>
<evidence type="ECO:0000313" key="12">
    <source>
        <dbReference type="Proteomes" id="UP000314980"/>
    </source>
</evidence>
<feature type="compositionally biased region" description="Low complexity" evidence="9">
    <location>
        <begin position="1391"/>
        <end position="1406"/>
    </location>
</feature>
<name>A0A4W6F630_LATCA</name>
<dbReference type="Ensembl" id="ENSLCAT00010047247.1">
    <property type="protein sequence ID" value="ENSLCAP00010046133.1"/>
    <property type="gene ID" value="ENSLCAG00010021352.1"/>
</dbReference>
<feature type="compositionally biased region" description="Polar residues" evidence="9">
    <location>
        <begin position="1876"/>
        <end position="1885"/>
    </location>
</feature>
<dbReference type="FunFam" id="1.25.40.10:FF:000654">
    <property type="entry name" value="Calcineurin-binding protein 1"/>
    <property type="match status" value="1"/>
</dbReference>
<dbReference type="FunFam" id="1.25.40.10:FF:000076">
    <property type="entry name" value="calcineurin-binding protein cabin-1 isoform X1"/>
    <property type="match status" value="1"/>
</dbReference>
<dbReference type="InterPro" id="IPR015134">
    <property type="entry name" value="MEF2-bd"/>
</dbReference>
<dbReference type="InterPro" id="IPR033053">
    <property type="entry name" value="Hir3/CABIN1"/>
</dbReference>
<feature type="compositionally biased region" description="Polar residues" evidence="9">
    <location>
        <begin position="1605"/>
        <end position="1616"/>
    </location>
</feature>
<reference evidence="11" key="3">
    <citation type="submission" date="2025-09" db="UniProtKB">
        <authorList>
            <consortium name="Ensembl"/>
        </authorList>
    </citation>
    <scope>IDENTIFICATION</scope>
</reference>
<dbReference type="GO" id="GO:0031491">
    <property type="term" value="F:nucleosome binding"/>
    <property type="evidence" value="ECO:0007669"/>
    <property type="project" value="TreeGrafter"/>
</dbReference>
<dbReference type="PANTHER" id="PTHR15502">
    <property type="entry name" value="CALCINEURIN-BINDING PROTEIN CABIN 1-RELATED"/>
    <property type="match status" value="1"/>
</dbReference>
<evidence type="ECO:0000256" key="3">
    <source>
        <dbReference type="ARBA" id="ARBA00022737"/>
    </source>
</evidence>
<comment type="subcellular location">
    <subcellularLocation>
        <location evidence="1">Nucleus</location>
    </subcellularLocation>
</comment>
<dbReference type="GO" id="GO:0005634">
    <property type="term" value="C:nucleus"/>
    <property type="evidence" value="ECO:0007669"/>
    <property type="project" value="UniProtKB-SubCell"/>
</dbReference>
<dbReference type="SMART" id="SM00028">
    <property type="entry name" value="TPR"/>
    <property type="match status" value="4"/>
</dbReference>
<feature type="region of interest" description="Disordered" evidence="9">
    <location>
        <begin position="1373"/>
        <end position="1424"/>
    </location>
</feature>
<dbReference type="Gene3D" id="1.25.40.10">
    <property type="entry name" value="Tetratricopeptide repeat domain"/>
    <property type="match status" value="2"/>
</dbReference>
<keyword evidence="2" id="KW-0597">Phosphoprotein</keyword>
<keyword evidence="5" id="KW-0156">Chromatin regulator</keyword>
<evidence type="ECO:0000256" key="2">
    <source>
        <dbReference type="ARBA" id="ARBA00022553"/>
    </source>
</evidence>
<dbReference type="GeneTree" id="ENSGT00390000008529"/>
<keyword evidence="3" id="KW-0677">Repeat</keyword>
<protein>
    <recommendedName>
        <fullName evidence="7">Calcineurin-binding protein cabin-1</fullName>
    </recommendedName>
    <alternativeName>
        <fullName evidence="8">Calcineurin inhibitor</fullName>
    </alternativeName>
</protein>
<evidence type="ECO:0000256" key="8">
    <source>
        <dbReference type="ARBA" id="ARBA00078627"/>
    </source>
</evidence>
<feature type="region of interest" description="Disordered" evidence="9">
    <location>
        <begin position="1285"/>
        <end position="1328"/>
    </location>
</feature>
<feature type="domain" description="Calcineurin-binding protein cabin-1 MEF2-binding" evidence="10">
    <location>
        <begin position="1925"/>
        <end position="1959"/>
    </location>
</feature>
<dbReference type="Proteomes" id="UP000314980">
    <property type="component" value="Unassembled WGS sequence"/>
</dbReference>
<feature type="compositionally biased region" description="Low complexity" evidence="9">
    <location>
        <begin position="1668"/>
        <end position="1688"/>
    </location>
</feature>
<reference evidence="11" key="2">
    <citation type="submission" date="2025-08" db="UniProtKB">
        <authorList>
            <consortium name="Ensembl"/>
        </authorList>
    </citation>
    <scope>IDENTIFICATION</scope>
</reference>
<evidence type="ECO:0000313" key="11">
    <source>
        <dbReference type="Ensembl" id="ENSLCAP00010046133.1"/>
    </source>
</evidence>
<evidence type="ECO:0000259" key="10">
    <source>
        <dbReference type="Pfam" id="PF09047"/>
    </source>
</evidence>
<dbReference type="Pfam" id="PF09047">
    <property type="entry name" value="MEF2_binding"/>
    <property type="match status" value="1"/>
</dbReference>
<dbReference type="PANTHER" id="PTHR15502:SF7">
    <property type="entry name" value="CALCINEURIN-BINDING PROTEIN CABIN-1"/>
    <property type="match status" value="1"/>
</dbReference>
<dbReference type="SUPFAM" id="SSF48452">
    <property type="entry name" value="TPR-like"/>
    <property type="match status" value="2"/>
</dbReference>
<evidence type="ECO:0000256" key="1">
    <source>
        <dbReference type="ARBA" id="ARBA00004123"/>
    </source>
</evidence>